<reference evidence="2" key="1">
    <citation type="journal article" date="2023" name="G3 (Bethesda)">
        <title>Genome assembly and association tests identify interacting loci associated with vigor, precocity, and sex in interspecific pistachio rootstocks.</title>
        <authorList>
            <person name="Palmer W."/>
            <person name="Jacygrad E."/>
            <person name="Sagayaradj S."/>
            <person name="Cavanaugh K."/>
            <person name="Han R."/>
            <person name="Bertier L."/>
            <person name="Beede B."/>
            <person name="Kafkas S."/>
            <person name="Golino D."/>
            <person name="Preece J."/>
            <person name="Michelmore R."/>
        </authorList>
    </citation>
    <scope>NUCLEOTIDE SEQUENCE [LARGE SCALE GENOMIC DNA]</scope>
</reference>
<dbReference type="EMBL" id="CM047743">
    <property type="protein sequence ID" value="KAJ0031168.1"/>
    <property type="molecule type" value="Genomic_DNA"/>
</dbReference>
<organism evidence="1 2">
    <name type="scientific">Pistacia integerrima</name>
    <dbReference type="NCBI Taxonomy" id="434235"/>
    <lineage>
        <taxon>Eukaryota</taxon>
        <taxon>Viridiplantae</taxon>
        <taxon>Streptophyta</taxon>
        <taxon>Embryophyta</taxon>
        <taxon>Tracheophyta</taxon>
        <taxon>Spermatophyta</taxon>
        <taxon>Magnoliopsida</taxon>
        <taxon>eudicotyledons</taxon>
        <taxon>Gunneridae</taxon>
        <taxon>Pentapetalae</taxon>
        <taxon>rosids</taxon>
        <taxon>malvids</taxon>
        <taxon>Sapindales</taxon>
        <taxon>Anacardiaceae</taxon>
        <taxon>Pistacia</taxon>
    </lineage>
</organism>
<gene>
    <name evidence="1" type="ORF">Pint_13177</name>
</gene>
<protein>
    <submittedName>
        <fullName evidence="1">Uncharacterized protein</fullName>
    </submittedName>
</protein>
<evidence type="ECO:0000313" key="2">
    <source>
        <dbReference type="Proteomes" id="UP001163603"/>
    </source>
</evidence>
<keyword evidence="2" id="KW-1185">Reference proteome</keyword>
<sequence length="204" mass="22476">MNSCCAVGSHAIQFSKDPAKCHYYRLLPDSEKKNEESLHEEASQVKSRKQKPIRQCDPVNRKDRFNRYALSAAILASTNSILLGYDIGVMSGAVLYIRDNLKITSIQVEILVGSLNVCSLIGSLAAGKTSDCIGRRYTIVLAAATFLMGALLMGFAPSFSFLMAGRLVAGHRSWLLPHDSSGLHSRDLSFHRSRLPLFPPRSLH</sequence>
<accession>A0ACC0YAT8</accession>
<comment type="caution">
    <text evidence="1">The sequence shown here is derived from an EMBL/GenBank/DDBJ whole genome shotgun (WGS) entry which is preliminary data.</text>
</comment>
<proteinExistence type="predicted"/>
<name>A0ACC0YAT8_9ROSI</name>
<dbReference type="Proteomes" id="UP001163603">
    <property type="component" value="Chromosome 8"/>
</dbReference>
<evidence type="ECO:0000313" key="1">
    <source>
        <dbReference type="EMBL" id="KAJ0031168.1"/>
    </source>
</evidence>